<dbReference type="PRINTS" id="PR00079">
    <property type="entry name" value="G6PDHDRGNASE"/>
</dbReference>
<evidence type="ECO:0000259" key="7">
    <source>
        <dbReference type="Pfam" id="PF00479"/>
    </source>
</evidence>
<dbReference type="GO" id="GO:0050661">
    <property type="term" value="F:NADP binding"/>
    <property type="evidence" value="ECO:0007669"/>
    <property type="project" value="InterPro"/>
</dbReference>
<comment type="caution">
    <text evidence="9">The sequence shown here is derived from an EMBL/GenBank/DDBJ whole genome shotgun (WGS) entry which is preliminary data.</text>
</comment>
<dbReference type="GO" id="GO:0004553">
    <property type="term" value="F:hydrolase activity, hydrolyzing O-glycosyl compounds"/>
    <property type="evidence" value="ECO:0007669"/>
    <property type="project" value="InterPro"/>
</dbReference>
<evidence type="ECO:0000256" key="6">
    <source>
        <dbReference type="SAM" id="MobiDB-lite"/>
    </source>
</evidence>
<dbReference type="PANTHER" id="PTHR23429:SF0">
    <property type="entry name" value="GLUCOSE-6-PHOSPHATE 1-DEHYDROGENASE"/>
    <property type="match status" value="1"/>
</dbReference>
<dbReference type="Pfam" id="PF02781">
    <property type="entry name" value="G6PD_C"/>
    <property type="match status" value="1"/>
</dbReference>
<organism evidence="9">
    <name type="scientific">mine drainage metagenome</name>
    <dbReference type="NCBI Taxonomy" id="410659"/>
    <lineage>
        <taxon>unclassified sequences</taxon>
        <taxon>metagenomes</taxon>
        <taxon>ecological metagenomes</taxon>
    </lineage>
</organism>
<evidence type="ECO:0000256" key="1">
    <source>
        <dbReference type="ARBA" id="ARBA00004937"/>
    </source>
</evidence>
<dbReference type="NCBIfam" id="TIGR00871">
    <property type="entry name" value="zwf"/>
    <property type="match status" value="1"/>
</dbReference>
<evidence type="ECO:0000256" key="2">
    <source>
        <dbReference type="ARBA" id="ARBA00022526"/>
    </source>
</evidence>
<feature type="domain" description="Glucose-6-phosphate dehydrogenase NAD-binding" evidence="7">
    <location>
        <begin position="258"/>
        <end position="429"/>
    </location>
</feature>
<dbReference type="GO" id="GO:0004345">
    <property type="term" value="F:glucose-6-phosphate dehydrogenase activity"/>
    <property type="evidence" value="ECO:0007669"/>
    <property type="project" value="InterPro"/>
</dbReference>
<evidence type="ECO:0000259" key="8">
    <source>
        <dbReference type="Pfam" id="PF02781"/>
    </source>
</evidence>
<reference evidence="9" key="2">
    <citation type="journal article" date="2014" name="ISME J.">
        <title>Microbial stratification in low pH oxic and suboxic macroscopic growths along an acid mine drainage.</title>
        <authorList>
            <person name="Mendez-Garcia C."/>
            <person name="Mesa V."/>
            <person name="Sprenger R.R."/>
            <person name="Richter M."/>
            <person name="Diez M.S."/>
            <person name="Solano J."/>
            <person name="Bargiela R."/>
            <person name="Golyshina O.V."/>
            <person name="Manteca A."/>
            <person name="Ramos J.L."/>
            <person name="Gallego J.R."/>
            <person name="Llorente I."/>
            <person name="Martins Dos Santos V.A."/>
            <person name="Jensen O.N."/>
            <person name="Pelaez A.I."/>
            <person name="Sanchez J."/>
            <person name="Ferrer M."/>
        </authorList>
    </citation>
    <scope>NUCLEOTIDE SEQUENCE</scope>
</reference>
<feature type="region of interest" description="Disordered" evidence="6">
    <location>
        <begin position="220"/>
        <end position="245"/>
    </location>
</feature>
<evidence type="ECO:0000256" key="5">
    <source>
        <dbReference type="ARBA" id="ARBA00023277"/>
    </source>
</evidence>
<accession>T1ACY1</accession>
<evidence type="ECO:0000256" key="4">
    <source>
        <dbReference type="ARBA" id="ARBA00023002"/>
    </source>
</evidence>
<comment type="pathway">
    <text evidence="1">Carbohydrate degradation; pentose phosphate pathway; D-ribulose 5-phosphate from D-glucose 6-phosphate (oxidative stage): step 1/3.</text>
</comment>
<feature type="non-terminal residue" evidence="9">
    <location>
        <position position="1"/>
    </location>
</feature>
<dbReference type="SUPFAM" id="SSF55347">
    <property type="entry name" value="Glyceraldehyde-3-phosphate dehydrogenase-like, C-terminal domain"/>
    <property type="match status" value="1"/>
</dbReference>
<gene>
    <name evidence="9" type="ORF">B1B_15655</name>
</gene>
<keyword evidence="4" id="KW-0560">Oxidoreductase</keyword>
<dbReference type="Pfam" id="PF00232">
    <property type="entry name" value="Glyco_hydro_1"/>
    <property type="match status" value="1"/>
</dbReference>
<sequence>GAAVQRYRSVGKHQIGLVVNLEPKYAASDSAANQAATRRAHAYMNGQYLDPALLGRYPEEMPEIFGAAWPEWPAADFDLIRQKLDFIGFNYYTRSITRDAPEAWPVRAGRVPQPQGTYTETSWEVFPQGLTDTLQWIRERYDNPPVYITENGAAFYDPPVAENGRVVDSLRVDYLRKHIGAVHTAIAAGSDIRGYFRVVADGQLRVVAGFRQTLRAGARQLRHPAAHPQGQRTLLQPRGRQQRSRAARGTLMHEQFLLFGATGDLAAGQVFPALANLLRDRLLPANFRVHAVAKHPFETQEASRDWLLERVHARAGDAVDMDALRELLQRTAYTSIDLSKPEALGAALKLKTSTRLLSYLAVPPDLFVPIAQGLKAAGLLEDPARLLLEKPIGRDLASALEINAAIAACVPESRVFRLDHYLGKATVQNLLALRFGNTLLEAVWSRRWIERVDILVAETAGVDGREQYYSRYGALRDMVQNHMLQLLCLIAMEPPSALDADTVRDQKLMVLRALRPFSAQSAPDESVRGVYQAGVVGAQAVGGFSQIEGQSVETFVALRAHIDNWRWAGVPFNLVTGKRLATRSTQIVVTFKPVSHWLFEKPQRQQAAPNRLLVRLQPEENIELHLMSSLAGPEWGAMELQSLPLNLSMAPTRRRRIAYERLFLDALNGRHALFVRDDEVEAAWQWIDSIADAWRAADFAPQPYVAGSWGPRAAAPFLPPPMAHTAATSPRASA</sequence>
<dbReference type="PANTHER" id="PTHR23429">
    <property type="entry name" value="GLUCOSE-6-PHOSPHATE 1-DEHYDROGENASE G6PD"/>
    <property type="match status" value="1"/>
</dbReference>
<evidence type="ECO:0000256" key="3">
    <source>
        <dbReference type="ARBA" id="ARBA00022857"/>
    </source>
</evidence>
<proteinExistence type="inferred from homology"/>
<keyword evidence="5" id="KW-0119">Carbohydrate metabolism</keyword>
<dbReference type="SUPFAM" id="SSF51735">
    <property type="entry name" value="NAD(P)-binding Rossmann-fold domains"/>
    <property type="match status" value="1"/>
</dbReference>
<keyword evidence="3" id="KW-0521">NADP</keyword>
<dbReference type="Gene3D" id="3.20.20.80">
    <property type="entry name" value="Glycosidases"/>
    <property type="match status" value="1"/>
</dbReference>
<dbReference type="InterPro" id="IPR022674">
    <property type="entry name" value="G6P_DH_NAD-bd"/>
</dbReference>
<dbReference type="InterPro" id="IPR017853">
    <property type="entry name" value="GH"/>
</dbReference>
<dbReference type="GO" id="GO:0009051">
    <property type="term" value="P:pentose-phosphate shunt, oxidative branch"/>
    <property type="evidence" value="ECO:0007669"/>
    <property type="project" value="TreeGrafter"/>
</dbReference>
<dbReference type="InterPro" id="IPR036291">
    <property type="entry name" value="NAD(P)-bd_dom_sf"/>
</dbReference>
<dbReference type="InterPro" id="IPR001360">
    <property type="entry name" value="Glyco_hydro_1"/>
</dbReference>
<name>T1ACY1_9ZZZZ</name>
<reference evidence="9" key="1">
    <citation type="submission" date="2013-08" db="EMBL/GenBank/DDBJ databases">
        <authorList>
            <person name="Mendez C."/>
            <person name="Richter M."/>
            <person name="Ferrer M."/>
            <person name="Sanchez J."/>
        </authorList>
    </citation>
    <scope>NUCLEOTIDE SEQUENCE</scope>
</reference>
<protein>
    <submittedName>
        <fullName evidence="9">Glucose-6-phosphate 1-dehydrogenase</fullName>
    </submittedName>
</protein>
<dbReference type="InterPro" id="IPR018120">
    <property type="entry name" value="Glyco_hydro_1_AS"/>
</dbReference>
<dbReference type="InterPro" id="IPR022675">
    <property type="entry name" value="G6P_DH_C"/>
</dbReference>
<dbReference type="Gene3D" id="3.30.360.10">
    <property type="entry name" value="Dihydrodipicolinate Reductase, domain 2"/>
    <property type="match status" value="1"/>
</dbReference>
<keyword evidence="2" id="KW-0313">Glucose metabolism</keyword>
<dbReference type="Gene3D" id="3.40.50.720">
    <property type="entry name" value="NAD(P)-binding Rossmann-like Domain"/>
    <property type="match status" value="1"/>
</dbReference>
<dbReference type="Pfam" id="PF00479">
    <property type="entry name" value="G6PD_N"/>
    <property type="match status" value="1"/>
</dbReference>
<dbReference type="EMBL" id="AUZY01010412">
    <property type="protein sequence ID" value="EQD38804.1"/>
    <property type="molecule type" value="Genomic_DNA"/>
</dbReference>
<dbReference type="PROSITE" id="PS00572">
    <property type="entry name" value="GLYCOSYL_HYDROL_F1_1"/>
    <property type="match status" value="1"/>
</dbReference>
<dbReference type="GO" id="GO:0006006">
    <property type="term" value="P:glucose metabolic process"/>
    <property type="evidence" value="ECO:0007669"/>
    <property type="project" value="UniProtKB-KW"/>
</dbReference>
<dbReference type="HAMAP" id="MF_00966">
    <property type="entry name" value="G6PD"/>
    <property type="match status" value="1"/>
</dbReference>
<dbReference type="InterPro" id="IPR001282">
    <property type="entry name" value="G6P_DH"/>
</dbReference>
<dbReference type="AlphaFoldDB" id="T1ACY1"/>
<dbReference type="GO" id="GO:0005829">
    <property type="term" value="C:cytosol"/>
    <property type="evidence" value="ECO:0007669"/>
    <property type="project" value="TreeGrafter"/>
</dbReference>
<feature type="domain" description="Glucose-6-phosphate dehydrogenase C-terminal" evidence="8">
    <location>
        <begin position="431"/>
        <end position="716"/>
    </location>
</feature>
<evidence type="ECO:0000313" key="9">
    <source>
        <dbReference type="EMBL" id="EQD38804.1"/>
    </source>
</evidence>
<dbReference type="SUPFAM" id="SSF51445">
    <property type="entry name" value="(Trans)glycosidases"/>
    <property type="match status" value="1"/>
</dbReference>